<dbReference type="PANTHER" id="PTHR46652">
    <property type="entry name" value="LEUCINE-RICH REPEAT AND IQ DOMAIN-CONTAINING PROTEIN 1-RELATED"/>
    <property type="match status" value="1"/>
</dbReference>
<dbReference type="InterPro" id="IPR050836">
    <property type="entry name" value="SDS22/Internalin_LRR"/>
</dbReference>
<dbReference type="InterPro" id="IPR001611">
    <property type="entry name" value="Leu-rich_rpt"/>
</dbReference>
<keyword evidence="1" id="KW-0433">Leucine-rich repeat</keyword>
<sequence>MPYKTDYRKQQELSKQEEAAYDEQMRLKYSDILNYGSGEIYDDQNITTLKFIDMFDFVDKQTYIVRARHCQNLKFTRIAQCVTNLQIRYCDLQKLDGIRQWKQLQKLCISNNETPFQLQELQYLTNLQILHIERSQVTDIAPLKYLIKLQDLSLSQNNIHDIEPLKNFIELITLDLTDNLIIDLSPLQDLVNIQSLSLENNPVVHINALKNLTKLHMYLNLSHTYVQDFTLIEHHDREFWHNRNFRNIKQPTKEIIKRSLNYKYIQNMKDMLELYYSTEIQFKNRIQLFNKKITKPYKAALKNMRKFSEQILNLFKQLETDGSFDQ</sequence>
<keyword evidence="4" id="KW-1185">Reference proteome</keyword>
<dbReference type="InterPro" id="IPR032675">
    <property type="entry name" value="LRR_dom_sf"/>
</dbReference>
<dbReference type="SUPFAM" id="SSF52058">
    <property type="entry name" value="L domain-like"/>
    <property type="match status" value="1"/>
</dbReference>
<dbReference type="Pfam" id="PF12799">
    <property type="entry name" value="LRR_4"/>
    <property type="match status" value="1"/>
</dbReference>
<dbReference type="Proteomes" id="UP001642409">
    <property type="component" value="Unassembled WGS sequence"/>
</dbReference>
<dbReference type="InterPro" id="IPR025875">
    <property type="entry name" value="Leu-rich_rpt_4"/>
</dbReference>
<evidence type="ECO:0000313" key="3">
    <source>
        <dbReference type="EMBL" id="CAL5998890.1"/>
    </source>
</evidence>
<name>A0ABP1HP04_9EUKA</name>
<gene>
    <name evidence="3" type="ORF">HINF_LOCUS15947</name>
</gene>
<accession>A0ABP1HP04</accession>
<reference evidence="3 4" key="1">
    <citation type="submission" date="2024-07" db="EMBL/GenBank/DDBJ databases">
        <authorList>
            <person name="Akdeniz Z."/>
        </authorList>
    </citation>
    <scope>NUCLEOTIDE SEQUENCE [LARGE SCALE GENOMIC DNA]</scope>
</reference>
<evidence type="ECO:0000256" key="1">
    <source>
        <dbReference type="ARBA" id="ARBA00022614"/>
    </source>
</evidence>
<organism evidence="3 4">
    <name type="scientific">Hexamita inflata</name>
    <dbReference type="NCBI Taxonomy" id="28002"/>
    <lineage>
        <taxon>Eukaryota</taxon>
        <taxon>Metamonada</taxon>
        <taxon>Diplomonadida</taxon>
        <taxon>Hexamitidae</taxon>
        <taxon>Hexamitinae</taxon>
        <taxon>Hexamita</taxon>
    </lineage>
</organism>
<protein>
    <submittedName>
        <fullName evidence="3">Ankyrin_repeat domain-containing protein</fullName>
    </submittedName>
</protein>
<comment type="caution">
    <text evidence="3">The sequence shown here is derived from an EMBL/GenBank/DDBJ whole genome shotgun (WGS) entry which is preliminary data.</text>
</comment>
<evidence type="ECO:0000313" key="4">
    <source>
        <dbReference type="Proteomes" id="UP001642409"/>
    </source>
</evidence>
<dbReference type="EMBL" id="CAXDID020000039">
    <property type="protein sequence ID" value="CAL5998890.1"/>
    <property type="molecule type" value="Genomic_DNA"/>
</dbReference>
<dbReference type="PROSITE" id="PS51450">
    <property type="entry name" value="LRR"/>
    <property type="match status" value="2"/>
</dbReference>
<evidence type="ECO:0000256" key="2">
    <source>
        <dbReference type="ARBA" id="ARBA00022737"/>
    </source>
</evidence>
<keyword evidence="2" id="KW-0677">Repeat</keyword>
<dbReference type="Gene3D" id="3.80.10.10">
    <property type="entry name" value="Ribonuclease Inhibitor"/>
    <property type="match status" value="1"/>
</dbReference>
<proteinExistence type="predicted"/>
<dbReference type="PANTHER" id="PTHR46652:SF3">
    <property type="entry name" value="LEUCINE-RICH REPEAT-CONTAINING PROTEIN 9"/>
    <property type="match status" value="1"/>
</dbReference>